<dbReference type="Pfam" id="PF02720">
    <property type="entry name" value="DUF222"/>
    <property type="match status" value="1"/>
</dbReference>
<name>F5XPM5_MICPN</name>
<evidence type="ECO:0000256" key="1">
    <source>
        <dbReference type="ARBA" id="ARBA00023450"/>
    </source>
</evidence>
<dbReference type="Gene3D" id="1.10.30.50">
    <property type="match status" value="1"/>
</dbReference>
<dbReference type="InterPro" id="IPR003870">
    <property type="entry name" value="DUF222"/>
</dbReference>
<feature type="region of interest" description="Disordered" evidence="2">
    <location>
        <begin position="193"/>
        <end position="226"/>
    </location>
</feature>
<feature type="region of interest" description="Disordered" evidence="2">
    <location>
        <begin position="271"/>
        <end position="362"/>
    </location>
</feature>
<dbReference type="CDD" id="cd00085">
    <property type="entry name" value="HNHc"/>
    <property type="match status" value="1"/>
</dbReference>
<organism evidence="4 5">
    <name type="scientific">Microlunatus phosphovorus (strain ATCC 700054 / DSM 10555 / JCM 9379 / NBRC 101784 / NCIMB 13414 / VKM Ac-1990 / NM-1)</name>
    <dbReference type="NCBI Taxonomy" id="1032480"/>
    <lineage>
        <taxon>Bacteria</taxon>
        <taxon>Bacillati</taxon>
        <taxon>Actinomycetota</taxon>
        <taxon>Actinomycetes</taxon>
        <taxon>Propionibacteriales</taxon>
        <taxon>Propionibacteriaceae</taxon>
        <taxon>Microlunatus</taxon>
    </lineage>
</organism>
<feature type="compositionally biased region" description="Basic and acidic residues" evidence="2">
    <location>
        <begin position="291"/>
        <end position="309"/>
    </location>
</feature>
<dbReference type="AlphaFoldDB" id="F5XPM5"/>
<dbReference type="KEGG" id="mph:MLP_13190"/>
<feature type="compositionally biased region" description="Polar residues" evidence="2">
    <location>
        <begin position="347"/>
        <end position="357"/>
    </location>
</feature>
<protein>
    <recommendedName>
        <fullName evidence="3">HNH nuclease domain-containing protein</fullName>
    </recommendedName>
</protein>
<reference evidence="4 5" key="1">
    <citation type="submission" date="2011-05" db="EMBL/GenBank/DDBJ databases">
        <title>Whole genome sequence of Microlunatus phosphovorus NM-1.</title>
        <authorList>
            <person name="Hosoyama A."/>
            <person name="Sasaki K."/>
            <person name="Harada T."/>
            <person name="Igarashi R."/>
            <person name="Kawakoshi A."/>
            <person name="Sasagawa M."/>
            <person name="Fukada J."/>
            <person name="Nakamura S."/>
            <person name="Katano Y."/>
            <person name="Hanada S."/>
            <person name="Kamagata Y."/>
            <person name="Nakamura N."/>
            <person name="Yamazaki S."/>
            <person name="Fujita N."/>
        </authorList>
    </citation>
    <scope>NUCLEOTIDE SEQUENCE [LARGE SCALE GENOMIC DNA]</scope>
    <source>
        <strain evidence="5">ATCC 700054 / DSM 10555 / JCM 9379 / NBRC 101784 / NCIMB 13414 / VKM Ac-1990 / NM-1</strain>
    </source>
</reference>
<dbReference type="HOGENOM" id="CLU_026086_0_0_11"/>
<proteinExistence type="inferred from homology"/>
<accession>F5XPM5</accession>
<feature type="compositionally biased region" description="Low complexity" evidence="2">
    <location>
        <begin position="193"/>
        <end position="203"/>
    </location>
</feature>
<evidence type="ECO:0000259" key="3">
    <source>
        <dbReference type="SMART" id="SM00507"/>
    </source>
</evidence>
<evidence type="ECO:0000256" key="2">
    <source>
        <dbReference type="SAM" id="MobiDB-lite"/>
    </source>
</evidence>
<dbReference type="InterPro" id="IPR002711">
    <property type="entry name" value="HNH"/>
</dbReference>
<dbReference type="EMBL" id="AP012204">
    <property type="protein sequence ID" value="BAK34333.1"/>
    <property type="molecule type" value="Genomic_DNA"/>
</dbReference>
<dbReference type="Pfam" id="PF01844">
    <property type="entry name" value="HNH"/>
    <property type="match status" value="1"/>
</dbReference>
<gene>
    <name evidence="4" type="ordered locus">MLP_13190</name>
</gene>
<dbReference type="InterPro" id="IPR003615">
    <property type="entry name" value="HNH_nuc"/>
</dbReference>
<keyword evidence="5" id="KW-1185">Reference proteome</keyword>
<dbReference type="Proteomes" id="UP000007947">
    <property type="component" value="Chromosome"/>
</dbReference>
<dbReference type="GO" id="GO:0008270">
    <property type="term" value="F:zinc ion binding"/>
    <property type="evidence" value="ECO:0007669"/>
    <property type="project" value="InterPro"/>
</dbReference>
<feature type="domain" description="HNH nuclease" evidence="3">
    <location>
        <begin position="411"/>
        <end position="463"/>
    </location>
</feature>
<evidence type="ECO:0000313" key="4">
    <source>
        <dbReference type="EMBL" id="BAK34333.1"/>
    </source>
</evidence>
<feature type="compositionally biased region" description="Acidic residues" evidence="2">
    <location>
        <begin position="204"/>
        <end position="214"/>
    </location>
</feature>
<dbReference type="eggNOG" id="COG1403">
    <property type="taxonomic scope" value="Bacteria"/>
</dbReference>
<evidence type="ECO:0000313" key="5">
    <source>
        <dbReference type="Proteomes" id="UP000007947"/>
    </source>
</evidence>
<dbReference type="SMART" id="SM00507">
    <property type="entry name" value="HNHc"/>
    <property type="match status" value="1"/>
</dbReference>
<comment type="similarity">
    <text evidence="1">Belongs to the Rv1128c/1148c/1588c/1702c/1945/3466 family.</text>
</comment>
<dbReference type="STRING" id="1032480.MLP_13190"/>
<sequence length="587" mass="63938">MGSSSGEASIDGKQQLDCAAAEVLGGKICAAASLSAQSECQLLELIGEFDAGDAVRWWDGVKSLAHWLSWACSMSPGTAREHVRVARALRQMPTVLEAFREGRLSYSKVREVTRVVDLVDESELCELALTATAAQLAKMISSYRTAAGTRIKQEQLRGLTWTERESGIVDVRVRLPKEEAAVLLAALNAAKDQHGASPAAASSEDGDEDEDAPPEGETLPADENQVDTTPAYGLIDAMVDVARVYLSTALEDRSGEDRSLVVVHVSAELLADSAPHEDNENVPAGTSSGHSPDDRSPDTEPPEPSRECDEAAPAGTPGGHSSRTPEDSAPAQDTELGPVPGQDVPAGTSSPPRQQEPTCHLEPTCHIDGVGGIEPETARKLSCDADLLGAIIDDSGDVLALGRTRRLVSRSQRRALMIRDHGICQFAGCHQTHHLQAHHLIHWVDGGRTDLDNLVLLCQRHHTVVHEGGMIIRRVSSAEAGPASRARRWEFLMPDGKPHREWYTAEGLLNFLAQHADKAQAEQQRLRRTSMIDNVVSFHDPYARRIQPGWRGERFDLHECVQTLFRMQPTWRPEPPTEDDLIEEQAA</sequence>
<dbReference type="GO" id="GO:0003676">
    <property type="term" value="F:nucleic acid binding"/>
    <property type="evidence" value="ECO:0007669"/>
    <property type="project" value="InterPro"/>
</dbReference>
<dbReference type="GO" id="GO:0004519">
    <property type="term" value="F:endonuclease activity"/>
    <property type="evidence" value="ECO:0007669"/>
    <property type="project" value="InterPro"/>
</dbReference>